<evidence type="ECO:0000256" key="2">
    <source>
        <dbReference type="ARBA" id="ARBA00023015"/>
    </source>
</evidence>
<dbReference type="Gene3D" id="1.10.10.10">
    <property type="entry name" value="Winged helix-like DNA-binding domain superfamily/Winged helix DNA-binding domain"/>
    <property type="match status" value="1"/>
</dbReference>
<keyword evidence="7" id="KW-1185">Reference proteome</keyword>
<dbReference type="EMBL" id="SSOB01000013">
    <property type="protein sequence ID" value="THF79592.1"/>
    <property type="molecule type" value="Genomic_DNA"/>
</dbReference>
<evidence type="ECO:0000259" key="5">
    <source>
        <dbReference type="PROSITE" id="PS50931"/>
    </source>
</evidence>
<dbReference type="GO" id="GO:0005829">
    <property type="term" value="C:cytosol"/>
    <property type="evidence" value="ECO:0007669"/>
    <property type="project" value="TreeGrafter"/>
</dbReference>
<dbReference type="InterPro" id="IPR036390">
    <property type="entry name" value="WH_DNA-bd_sf"/>
</dbReference>
<organism evidence="6 7">
    <name type="scientific">Cohnella fermenti</name>
    <dbReference type="NCBI Taxonomy" id="2565925"/>
    <lineage>
        <taxon>Bacteria</taxon>
        <taxon>Bacillati</taxon>
        <taxon>Bacillota</taxon>
        <taxon>Bacilli</taxon>
        <taxon>Bacillales</taxon>
        <taxon>Paenibacillaceae</taxon>
        <taxon>Cohnella</taxon>
    </lineage>
</organism>
<keyword evidence="2" id="KW-0805">Transcription regulation</keyword>
<reference evidence="6 7" key="1">
    <citation type="submission" date="2019-04" db="EMBL/GenBank/DDBJ databases">
        <title>Cohnella sp. nov. isolated from preserved vegetables.</title>
        <authorList>
            <person name="Lin S.-Y."/>
            <person name="Hung M.-H."/>
            <person name="Young C.-C."/>
        </authorList>
    </citation>
    <scope>NUCLEOTIDE SEQUENCE [LARGE SCALE GENOMIC DNA]</scope>
    <source>
        <strain evidence="6 7">CC-MHH1044</strain>
    </source>
</reference>
<evidence type="ECO:0000256" key="4">
    <source>
        <dbReference type="ARBA" id="ARBA00023163"/>
    </source>
</evidence>
<dbReference type="InterPro" id="IPR050950">
    <property type="entry name" value="HTH-type_LysR_regulators"/>
</dbReference>
<keyword evidence="3" id="KW-0238">DNA-binding</keyword>
<dbReference type="SUPFAM" id="SSF53850">
    <property type="entry name" value="Periplasmic binding protein-like II"/>
    <property type="match status" value="1"/>
</dbReference>
<evidence type="ECO:0000313" key="7">
    <source>
        <dbReference type="Proteomes" id="UP000310636"/>
    </source>
</evidence>
<feature type="domain" description="HTH lysR-type" evidence="5">
    <location>
        <begin position="1"/>
        <end position="58"/>
    </location>
</feature>
<dbReference type="GO" id="GO:0003700">
    <property type="term" value="F:DNA-binding transcription factor activity"/>
    <property type="evidence" value="ECO:0007669"/>
    <property type="project" value="InterPro"/>
</dbReference>
<dbReference type="Proteomes" id="UP000310636">
    <property type="component" value="Unassembled WGS sequence"/>
</dbReference>
<keyword evidence="4" id="KW-0804">Transcription</keyword>
<dbReference type="GO" id="GO:0003677">
    <property type="term" value="F:DNA binding"/>
    <property type="evidence" value="ECO:0007669"/>
    <property type="project" value="UniProtKB-KW"/>
</dbReference>
<name>A0A4S4BYG2_9BACL</name>
<accession>A0A4S4BYG2</accession>
<dbReference type="Pfam" id="PF03466">
    <property type="entry name" value="LysR_substrate"/>
    <property type="match status" value="1"/>
</dbReference>
<dbReference type="Gene3D" id="3.40.190.290">
    <property type="match status" value="1"/>
</dbReference>
<dbReference type="AlphaFoldDB" id="A0A4S4BYG2"/>
<comment type="similarity">
    <text evidence="1">Belongs to the LysR transcriptional regulatory family.</text>
</comment>
<comment type="caution">
    <text evidence="6">The sequence shown here is derived from an EMBL/GenBank/DDBJ whole genome shotgun (WGS) entry which is preliminary data.</text>
</comment>
<dbReference type="RefSeq" id="WP_136370128.1">
    <property type="nucleotide sequence ID" value="NZ_SSOB01000013.1"/>
</dbReference>
<dbReference type="PANTHER" id="PTHR30419">
    <property type="entry name" value="HTH-TYPE TRANSCRIPTIONAL REGULATOR YBHD"/>
    <property type="match status" value="1"/>
</dbReference>
<dbReference type="FunFam" id="1.10.10.10:FF:000001">
    <property type="entry name" value="LysR family transcriptional regulator"/>
    <property type="match status" value="1"/>
</dbReference>
<protein>
    <submittedName>
        <fullName evidence="6">LysR family transcriptional regulator</fullName>
    </submittedName>
</protein>
<dbReference type="InterPro" id="IPR036388">
    <property type="entry name" value="WH-like_DNA-bd_sf"/>
</dbReference>
<sequence length="301" mass="33917">MELLQLTYFRTVAKLEHMTKAAEQLRIAQPALSKTISRLEADLGVPLFDRQNRQIRLNRFGRAFLGQVETALNALEEGRRELADMAGAEQGTIRLATPTLSRLSSSISAFREAYPEMLFRVVQIPPAASNEMISLLDRGEVDLIFTAVSLKQPWIRELTVLTAEVCLAVPASHPLAERSSVSLSEVGNEAFIEYHEEHPFRHLNDGYCREAGIERQIICEVDEPSALWSLVQAGLGIAFTPRNPSQTEDASVKLLRIERPNCEREFAIAWNDKRYLPKASRSFVEFLESYFHVEDGTGKTK</sequence>
<evidence type="ECO:0000256" key="1">
    <source>
        <dbReference type="ARBA" id="ARBA00009437"/>
    </source>
</evidence>
<dbReference type="InterPro" id="IPR005119">
    <property type="entry name" value="LysR_subst-bd"/>
</dbReference>
<evidence type="ECO:0000256" key="3">
    <source>
        <dbReference type="ARBA" id="ARBA00023125"/>
    </source>
</evidence>
<dbReference type="SUPFAM" id="SSF46785">
    <property type="entry name" value="Winged helix' DNA-binding domain"/>
    <property type="match status" value="1"/>
</dbReference>
<dbReference type="Pfam" id="PF00126">
    <property type="entry name" value="HTH_1"/>
    <property type="match status" value="1"/>
</dbReference>
<gene>
    <name evidence="6" type="ORF">E6C55_11810</name>
</gene>
<dbReference type="InterPro" id="IPR000847">
    <property type="entry name" value="LysR_HTH_N"/>
</dbReference>
<dbReference type="PANTHER" id="PTHR30419:SF28">
    <property type="entry name" value="HTH-TYPE TRANSCRIPTIONAL REGULATOR BSDA"/>
    <property type="match status" value="1"/>
</dbReference>
<proteinExistence type="inferred from homology"/>
<dbReference type="PROSITE" id="PS50931">
    <property type="entry name" value="HTH_LYSR"/>
    <property type="match status" value="1"/>
</dbReference>
<dbReference type="OrthoDB" id="9803735at2"/>
<evidence type="ECO:0000313" key="6">
    <source>
        <dbReference type="EMBL" id="THF79592.1"/>
    </source>
</evidence>
<dbReference type="PRINTS" id="PR00039">
    <property type="entry name" value="HTHLYSR"/>
</dbReference>